<evidence type="ECO:0000313" key="5">
    <source>
        <dbReference type="EnsemblMetazoa" id="BGLB029684-PA"/>
    </source>
</evidence>
<reference evidence="5" key="1">
    <citation type="submission" date="2020-05" db="UniProtKB">
        <authorList>
            <consortium name="EnsemblMetazoa"/>
        </authorList>
    </citation>
    <scope>IDENTIFICATION</scope>
    <source>
        <strain evidence="5">BB02</strain>
    </source>
</reference>
<dbReference type="AlphaFoldDB" id="A0A2C9LD29"/>
<sequence>MEHLICALIYLSYCGSFVCSGVISTTKFLDRVDLRPVGCSEVMAWKGAKSSKIMCALLCVAHQTCGAFSYSQQTTKCLVCHGDLITNLTFTGNDKFTFPNQILQTSARSNLNVAINKIMQFPNGLHVGSLIHLSVALSLFEPKPTITIRLLPADQDVDMPLKCVFQDREVNVAVKSSLIQPIITNFSIGPLLKNATHTVDILVTKGGYNIYFDKSYCCFSQHYLPLSMSRYIKLDGSFEILDLAV</sequence>
<evidence type="ECO:0000259" key="4">
    <source>
        <dbReference type="PROSITE" id="PS51304"/>
    </source>
</evidence>
<dbReference type="VEuPathDB" id="VectorBase:BGLAX_041666"/>
<feature type="chain" id="PRO_5012271221" description="Galectin" evidence="2">
    <location>
        <begin position="21"/>
        <end position="245"/>
    </location>
</feature>
<protein>
    <recommendedName>
        <fullName evidence="7">Galectin</fullName>
    </recommendedName>
</protein>
<dbReference type="KEGG" id="bgt:106070988"/>
<keyword evidence="2" id="KW-0732">Signal</keyword>
<feature type="domain" description="Galectin" evidence="4">
    <location>
        <begin position="117"/>
        <end position="245"/>
    </location>
</feature>
<dbReference type="EnsemblMetazoa" id="BGLB029684-RA">
    <property type="protein sequence ID" value="BGLB029684-PA"/>
    <property type="gene ID" value="BGLB029684"/>
</dbReference>
<evidence type="ECO:0008006" key="7">
    <source>
        <dbReference type="Google" id="ProtNLM"/>
    </source>
</evidence>
<feature type="domain" description="Apple" evidence="3">
    <location>
        <begin position="19"/>
        <end position="103"/>
    </location>
</feature>
<dbReference type="PROSITE" id="PS51304">
    <property type="entry name" value="GALECTIN"/>
    <property type="match status" value="1"/>
</dbReference>
<gene>
    <name evidence="5" type="primary">106070988</name>
</gene>
<dbReference type="VEuPathDB" id="VectorBase:BGLB029684"/>
<dbReference type="InterPro" id="IPR001079">
    <property type="entry name" value="Galectin_CRD"/>
</dbReference>
<dbReference type="SUPFAM" id="SSF49899">
    <property type="entry name" value="Concanavalin A-like lectins/glucanases"/>
    <property type="match status" value="1"/>
</dbReference>
<dbReference type="GO" id="GO:0030246">
    <property type="term" value="F:carbohydrate binding"/>
    <property type="evidence" value="ECO:0007669"/>
    <property type="project" value="UniProtKB-KW"/>
</dbReference>
<dbReference type="PROSITE" id="PS50948">
    <property type="entry name" value="PAN"/>
    <property type="match status" value="1"/>
</dbReference>
<evidence type="ECO:0000256" key="1">
    <source>
        <dbReference type="ARBA" id="ARBA00022734"/>
    </source>
</evidence>
<dbReference type="Gene3D" id="2.60.120.200">
    <property type="match status" value="1"/>
</dbReference>
<evidence type="ECO:0000259" key="3">
    <source>
        <dbReference type="PROSITE" id="PS50948"/>
    </source>
</evidence>
<evidence type="ECO:0000256" key="2">
    <source>
        <dbReference type="SAM" id="SignalP"/>
    </source>
</evidence>
<proteinExistence type="predicted"/>
<organism evidence="5 6">
    <name type="scientific">Biomphalaria glabrata</name>
    <name type="common">Bloodfluke planorb</name>
    <name type="synonym">Freshwater snail</name>
    <dbReference type="NCBI Taxonomy" id="6526"/>
    <lineage>
        <taxon>Eukaryota</taxon>
        <taxon>Metazoa</taxon>
        <taxon>Spiralia</taxon>
        <taxon>Lophotrochozoa</taxon>
        <taxon>Mollusca</taxon>
        <taxon>Gastropoda</taxon>
        <taxon>Heterobranchia</taxon>
        <taxon>Euthyneura</taxon>
        <taxon>Panpulmonata</taxon>
        <taxon>Hygrophila</taxon>
        <taxon>Lymnaeoidea</taxon>
        <taxon>Planorbidae</taxon>
        <taxon>Biomphalaria</taxon>
    </lineage>
</organism>
<dbReference type="OrthoDB" id="10276086at2759"/>
<dbReference type="InterPro" id="IPR003609">
    <property type="entry name" value="Pan_app"/>
</dbReference>
<feature type="signal peptide" evidence="2">
    <location>
        <begin position="1"/>
        <end position="20"/>
    </location>
</feature>
<accession>A0A2C9LD29</accession>
<keyword evidence="1" id="KW-0430">Lectin</keyword>
<evidence type="ECO:0000313" key="6">
    <source>
        <dbReference type="Proteomes" id="UP000076420"/>
    </source>
</evidence>
<dbReference type="InterPro" id="IPR013320">
    <property type="entry name" value="ConA-like_dom_sf"/>
</dbReference>
<name>A0A2C9LD29_BIOGL</name>
<dbReference type="Proteomes" id="UP000076420">
    <property type="component" value="Unassembled WGS sequence"/>
</dbReference>